<reference evidence="1 2" key="1">
    <citation type="journal article" date="2011" name="Science">
        <title>The ecoresponsive genome of Daphnia pulex.</title>
        <authorList>
            <person name="Colbourne J.K."/>
            <person name="Pfrender M.E."/>
            <person name="Gilbert D."/>
            <person name="Thomas W.K."/>
            <person name="Tucker A."/>
            <person name="Oakley T.H."/>
            <person name="Tokishita S."/>
            <person name="Aerts A."/>
            <person name="Arnold G.J."/>
            <person name="Basu M.K."/>
            <person name="Bauer D.J."/>
            <person name="Caceres C.E."/>
            <person name="Carmel L."/>
            <person name="Casola C."/>
            <person name="Choi J.H."/>
            <person name="Detter J.C."/>
            <person name="Dong Q."/>
            <person name="Dusheyko S."/>
            <person name="Eads B.D."/>
            <person name="Frohlich T."/>
            <person name="Geiler-Samerotte K.A."/>
            <person name="Gerlach D."/>
            <person name="Hatcher P."/>
            <person name="Jogdeo S."/>
            <person name="Krijgsveld J."/>
            <person name="Kriventseva E.V."/>
            <person name="Kultz D."/>
            <person name="Laforsch C."/>
            <person name="Lindquist E."/>
            <person name="Lopez J."/>
            <person name="Manak J.R."/>
            <person name="Muller J."/>
            <person name="Pangilinan J."/>
            <person name="Patwardhan R.P."/>
            <person name="Pitluck S."/>
            <person name="Pritham E.J."/>
            <person name="Rechtsteiner A."/>
            <person name="Rho M."/>
            <person name="Rogozin I.B."/>
            <person name="Sakarya O."/>
            <person name="Salamov A."/>
            <person name="Schaack S."/>
            <person name="Shapiro H."/>
            <person name="Shiga Y."/>
            <person name="Skalitzky C."/>
            <person name="Smith Z."/>
            <person name="Souvorov A."/>
            <person name="Sung W."/>
            <person name="Tang Z."/>
            <person name="Tsuchiya D."/>
            <person name="Tu H."/>
            <person name="Vos H."/>
            <person name="Wang M."/>
            <person name="Wolf Y.I."/>
            <person name="Yamagata H."/>
            <person name="Yamada T."/>
            <person name="Ye Y."/>
            <person name="Shaw J.R."/>
            <person name="Andrews J."/>
            <person name="Crease T.J."/>
            <person name="Tang H."/>
            <person name="Lucas S.M."/>
            <person name="Robertson H.M."/>
            <person name="Bork P."/>
            <person name="Koonin E.V."/>
            <person name="Zdobnov E.M."/>
            <person name="Grigoriev I.V."/>
            <person name="Lynch M."/>
            <person name="Boore J.L."/>
        </authorList>
    </citation>
    <scope>NUCLEOTIDE SEQUENCE [LARGE SCALE GENOMIC DNA]</scope>
</reference>
<dbReference type="InParanoid" id="E9GKM0"/>
<dbReference type="AlphaFoldDB" id="E9GKM0"/>
<evidence type="ECO:0000313" key="1">
    <source>
        <dbReference type="EMBL" id="EFX80039.1"/>
    </source>
</evidence>
<dbReference type="EMBL" id="GL732549">
    <property type="protein sequence ID" value="EFX80039.1"/>
    <property type="molecule type" value="Genomic_DNA"/>
</dbReference>
<sequence>MCGMQENGMPIFWETRLFVNYGNNHATAIMHVVADCEIGFPVILGMDTLLALGIKIIMNKASRMNPLYPILRENWPILSTGLTMSLASPEWFQESTDAVAINYKGPPTIYDQITKTTVNILAYCGQRKVWTSCQRKSVGLMSCHYVLTSIVFLETKSGLYDLGITDLGFRQRNFLRTIVKNFTIRQPNSNVNIELNSFKSDRGITWEVAKKKFVGLFGEEGLYMFQMWHIKGVKGLPMLSEISKTNDEWKSLWRTCRLNFGLEVRHNSLDSIKQNVIKVHSQEIESLLKDIFAPSKLKGINEIRFSRWAFRNDEECEV</sequence>
<proteinExistence type="predicted"/>
<gene>
    <name evidence="1" type="ORF">DAPPUDRAFT_103871</name>
</gene>
<keyword evidence="2" id="KW-1185">Reference proteome</keyword>
<accession>E9GKM0</accession>
<protein>
    <submittedName>
        <fullName evidence="1">Uncharacterized protein</fullName>
    </submittedName>
</protein>
<dbReference type="KEGG" id="dpx:DAPPUDRAFT_103871"/>
<evidence type="ECO:0000313" key="2">
    <source>
        <dbReference type="Proteomes" id="UP000000305"/>
    </source>
</evidence>
<dbReference type="Proteomes" id="UP000000305">
    <property type="component" value="Unassembled WGS sequence"/>
</dbReference>
<dbReference type="HOGENOM" id="CLU_875114_0_0_1"/>
<organism evidence="1 2">
    <name type="scientific">Daphnia pulex</name>
    <name type="common">Water flea</name>
    <dbReference type="NCBI Taxonomy" id="6669"/>
    <lineage>
        <taxon>Eukaryota</taxon>
        <taxon>Metazoa</taxon>
        <taxon>Ecdysozoa</taxon>
        <taxon>Arthropoda</taxon>
        <taxon>Crustacea</taxon>
        <taxon>Branchiopoda</taxon>
        <taxon>Diplostraca</taxon>
        <taxon>Cladocera</taxon>
        <taxon>Anomopoda</taxon>
        <taxon>Daphniidae</taxon>
        <taxon>Daphnia</taxon>
    </lineage>
</organism>
<name>E9GKM0_DAPPU</name>